<keyword evidence="1" id="KW-0472">Membrane</keyword>
<keyword evidence="1" id="KW-0812">Transmembrane</keyword>
<proteinExistence type="predicted"/>
<accession>A0A2C9VHK3</accession>
<feature type="transmembrane region" description="Helical" evidence="1">
    <location>
        <begin position="24"/>
        <end position="46"/>
    </location>
</feature>
<dbReference type="AlphaFoldDB" id="A0A2C9VHK3"/>
<evidence type="ECO:0000313" key="2">
    <source>
        <dbReference type="EMBL" id="OAY44909.1"/>
    </source>
</evidence>
<name>A0A2C9VHK3_MANES</name>
<gene>
    <name evidence="2" type="ORF">MANES_07G015800</name>
</gene>
<sequence length="51" mass="6115">MYLCCRLEIQIVQVDLYASYPSPLIFWCLYILCFFSPYYACSLYHFSQVLS</sequence>
<evidence type="ECO:0000256" key="1">
    <source>
        <dbReference type="SAM" id="Phobius"/>
    </source>
</evidence>
<protein>
    <submittedName>
        <fullName evidence="2">Uncharacterized protein</fullName>
    </submittedName>
</protein>
<dbReference type="EMBL" id="CM004393">
    <property type="protein sequence ID" value="OAY44909.1"/>
    <property type="molecule type" value="Genomic_DNA"/>
</dbReference>
<organism evidence="2">
    <name type="scientific">Manihot esculenta</name>
    <name type="common">Cassava</name>
    <name type="synonym">Jatropha manihot</name>
    <dbReference type="NCBI Taxonomy" id="3983"/>
    <lineage>
        <taxon>Eukaryota</taxon>
        <taxon>Viridiplantae</taxon>
        <taxon>Streptophyta</taxon>
        <taxon>Embryophyta</taxon>
        <taxon>Tracheophyta</taxon>
        <taxon>Spermatophyta</taxon>
        <taxon>Magnoliopsida</taxon>
        <taxon>eudicotyledons</taxon>
        <taxon>Gunneridae</taxon>
        <taxon>Pentapetalae</taxon>
        <taxon>rosids</taxon>
        <taxon>fabids</taxon>
        <taxon>Malpighiales</taxon>
        <taxon>Euphorbiaceae</taxon>
        <taxon>Crotonoideae</taxon>
        <taxon>Manihoteae</taxon>
        <taxon>Manihot</taxon>
    </lineage>
</organism>
<keyword evidence="1" id="KW-1133">Transmembrane helix</keyword>
<reference evidence="2" key="1">
    <citation type="submission" date="2016-02" db="EMBL/GenBank/DDBJ databases">
        <title>WGS assembly of Manihot esculenta.</title>
        <authorList>
            <person name="Bredeson J.V."/>
            <person name="Prochnik S.E."/>
            <person name="Lyons J.B."/>
            <person name="Schmutz J."/>
            <person name="Grimwood J."/>
            <person name="Vrebalov J."/>
            <person name="Bart R.S."/>
            <person name="Amuge T."/>
            <person name="Ferguson M.E."/>
            <person name="Green R."/>
            <person name="Putnam N."/>
            <person name="Stites J."/>
            <person name="Rounsley S."/>
            <person name="Rokhsar D.S."/>
        </authorList>
    </citation>
    <scope>NUCLEOTIDE SEQUENCE [LARGE SCALE GENOMIC DNA]</scope>
    <source>
        <tissue evidence="2">Leaf</tissue>
    </source>
</reference>